<evidence type="ECO:0008006" key="3">
    <source>
        <dbReference type="Google" id="ProtNLM"/>
    </source>
</evidence>
<sequence length="87" mass="9854">MVERVSWLSPVDYEVLEFFESHDIVTSPKVLAANIDYDRQYVSKRCQTLLSSGLLEQPEDGLYRLSDLGRDFLAGDVEAEVIEEAGE</sequence>
<dbReference type="OrthoDB" id="285635at2157"/>
<dbReference type="SUPFAM" id="SSF46785">
    <property type="entry name" value="Winged helix' DNA-binding domain"/>
    <property type="match status" value="1"/>
</dbReference>
<protein>
    <recommendedName>
        <fullName evidence="3">Winged helix-turn-helix</fullName>
    </recommendedName>
</protein>
<dbReference type="EMBL" id="FOYN01000004">
    <property type="protein sequence ID" value="SFR54970.1"/>
    <property type="molecule type" value="Genomic_DNA"/>
</dbReference>
<accession>A0A1I6HKZ9</accession>
<gene>
    <name evidence="1" type="ORF">SAMN04487937_2711</name>
</gene>
<proteinExistence type="predicted"/>
<name>A0A1I6HKZ9_HALSD</name>
<dbReference type="STRING" id="35743.SAMN04487937_2711"/>
<dbReference type="Proteomes" id="UP000198932">
    <property type="component" value="Unassembled WGS sequence"/>
</dbReference>
<keyword evidence="2" id="KW-1185">Reference proteome</keyword>
<evidence type="ECO:0000313" key="1">
    <source>
        <dbReference type="EMBL" id="SFR54970.1"/>
    </source>
</evidence>
<dbReference type="RefSeq" id="WP_092923345.1">
    <property type="nucleotide sequence ID" value="NZ_FOYN01000004.1"/>
</dbReference>
<dbReference type="AlphaFoldDB" id="A0A1I6HKZ9"/>
<reference evidence="2" key="1">
    <citation type="submission" date="2016-10" db="EMBL/GenBank/DDBJ databases">
        <authorList>
            <person name="Varghese N."/>
            <person name="Submissions S."/>
        </authorList>
    </citation>
    <scope>NUCLEOTIDE SEQUENCE [LARGE SCALE GENOMIC DNA]</scope>
    <source>
        <strain evidence="2">RD 26</strain>
    </source>
</reference>
<organism evidence="1 2">
    <name type="scientific">Halorubrum sodomense</name>
    <dbReference type="NCBI Taxonomy" id="35743"/>
    <lineage>
        <taxon>Archaea</taxon>
        <taxon>Methanobacteriati</taxon>
        <taxon>Methanobacteriota</taxon>
        <taxon>Stenosarchaea group</taxon>
        <taxon>Halobacteria</taxon>
        <taxon>Halobacteriales</taxon>
        <taxon>Haloferacaceae</taxon>
        <taxon>Halorubrum</taxon>
    </lineage>
</organism>
<dbReference type="InterPro" id="IPR036388">
    <property type="entry name" value="WH-like_DNA-bd_sf"/>
</dbReference>
<dbReference type="Gene3D" id="1.10.10.10">
    <property type="entry name" value="Winged helix-like DNA-binding domain superfamily/Winged helix DNA-binding domain"/>
    <property type="match status" value="1"/>
</dbReference>
<dbReference type="InterPro" id="IPR036390">
    <property type="entry name" value="WH_DNA-bd_sf"/>
</dbReference>
<evidence type="ECO:0000313" key="2">
    <source>
        <dbReference type="Proteomes" id="UP000198932"/>
    </source>
</evidence>